<dbReference type="GO" id="GO:0005829">
    <property type="term" value="C:cytosol"/>
    <property type="evidence" value="ECO:0007669"/>
    <property type="project" value="TreeGrafter"/>
</dbReference>
<keyword evidence="3" id="KW-0203">Cytokinin biosynthesis</keyword>
<organism evidence="4 5">
    <name type="scientific">Entotheonella factor</name>
    <dbReference type="NCBI Taxonomy" id="1429438"/>
    <lineage>
        <taxon>Bacteria</taxon>
        <taxon>Pseudomonadati</taxon>
        <taxon>Nitrospinota/Tectimicrobiota group</taxon>
        <taxon>Candidatus Tectimicrobiota</taxon>
        <taxon>Candidatus Entotheonellia</taxon>
        <taxon>Candidatus Entotheonellales</taxon>
        <taxon>Candidatus Entotheonellaceae</taxon>
        <taxon>Candidatus Entotheonella</taxon>
    </lineage>
</organism>
<dbReference type="HOGENOM" id="CLU_058336_4_2_7"/>
<dbReference type="InterPro" id="IPR005269">
    <property type="entry name" value="LOG"/>
</dbReference>
<dbReference type="GO" id="GO:0009691">
    <property type="term" value="P:cytokinin biosynthetic process"/>
    <property type="evidence" value="ECO:0007669"/>
    <property type="project" value="UniProtKB-UniRule"/>
</dbReference>
<dbReference type="Proteomes" id="UP000019141">
    <property type="component" value="Unassembled WGS sequence"/>
</dbReference>
<dbReference type="NCBIfam" id="TIGR00730">
    <property type="entry name" value="Rossman fold protein, TIGR00730 family"/>
    <property type="match status" value="1"/>
</dbReference>
<gene>
    <name evidence="4" type="ORF">ETSY1_38345</name>
</gene>
<dbReference type="Gene3D" id="3.40.50.450">
    <property type="match status" value="1"/>
</dbReference>
<reference evidence="4 5" key="1">
    <citation type="journal article" date="2014" name="Nature">
        <title>An environmental bacterial taxon with a large and distinct metabolic repertoire.</title>
        <authorList>
            <person name="Wilson M.C."/>
            <person name="Mori T."/>
            <person name="Ruckert C."/>
            <person name="Uria A.R."/>
            <person name="Helf M.J."/>
            <person name="Takada K."/>
            <person name="Gernert C."/>
            <person name="Steffens U.A."/>
            <person name="Heycke N."/>
            <person name="Schmitt S."/>
            <person name="Rinke C."/>
            <person name="Helfrich E.J."/>
            <person name="Brachmann A.O."/>
            <person name="Gurgui C."/>
            <person name="Wakimoto T."/>
            <person name="Kracht M."/>
            <person name="Crusemann M."/>
            <person name="Hentschel U."/>
            <person name="Abe I."/>
            <person name="Matsunaga S."/>
            <person name="Kalinowski J."/>
            <person name="Takeyama H."/>
            <person name="Piel J."/>
        </authorList>
    </citation>
    <scope>NUCLEOTIDE SEQUENCE [LARGE SCALE GENOMIC DNA]</scope>
    <source>
        <strain evidence="5">TSY1</strain>
    </source>
</reference>
<comment type="catalytic activity">
    <reaction evidence="1">
        <text>AMP + H2O = D-ribose 5-phosphate + adenine</text>
        <dbReference type="Rhea" id="RHEA:20129"/>
        <dbReference type="ChEBI" id="CHEBI:15377"/>
        <dbReference type="ChEBI" id="CHEBI:16708"/>
        <dbReference type="ChEBI" id="CHEBI:78346"/>
        <dbReference type="ChEBI" id="CHEBI:456215"/>
        <dbReference type="EC" id="3.2.2.4"/>
    </reaction>
</comment>
<proteinExistence type="inferred from homology"/>
<dbReference type="PANTHER" id="PTHR31223:SF70">
    <property type="entry name" value="LOG FAMILY PROTEIN YJL055W"/>
    <property type="match status" value="1"/>
</dbReference>
<comment type="caution">
    <text evidence="4">The sequence shown here is derived from an EMBL/GenBank/DDBJ whole genome shotgun (WGS) entry which is preliminary data.</text>
</comment>
<evidence type="ECO:0000313" key="5">
    <source>
        <dbReference type="Proteomes" id="UP000019141"/>
    </source>
</evidence>
<keyword evidence="5" id="KW-1185">Reference proteome</keyword>
<accession>W4L6V2</accession>
<dbReference type="EMBL" id="AZHW01001198">
    <property type="protein sequence ID" value="ETW93639.1"/>
    <property type="molecule type" value="Genomic_DNA"/>
</dbReference>
<keyword evidence="3" id="KW-0378">Hydrolase</keyword>
<evidence type="ECO:0000256" key="2">
    <source>
        <dbReference type="ARBA" id="ARBA00006763"/>
    </source>
</evidence>
<dbReference type="PANTHER" id="PTHR31223">
    <property type="entry name" value="LOG FAMILY PROTEIN YJL055W"/>
    <property type="match status" value="1"/>
</dbReference>
<sequence>MRYICVYCGSQTGTDMRYRQAAMIMGQLLAKQGYGLVYGGGHVGLMGIIAEAVLEAGGSVIGVIPEAMVGRELAYKEVTQLEIVPTMHERKARMASLSDAFIAMPGGYGTLEELFEIITWAQLGIHAKPIGILNVAGYFDALAAMIDRAVQDGFIRAQYRHFWILRSEPAALLDALWQHDMPPVRPWQGSAQREGDLSDLV</sequence>
<evidence type="ECO:0000256" key="1">
    <source>
        <dbReference type="ARBA" id="ARBA00000274"/>
    </source>
</evidence>
<comment type="similarity">
    <text evidence="2 3">Belongs to the LOG family.</text>
</comment>
<name>W4L6V2_ENTF1</name>
<evidence type="ECO:0000313" key="4">
    <source>
        <dbReference type="EMBL" id="ETW93639.1"/>
    </source>
</evidence>
<dbReference type="AlphaFoldDB" id="W4L6V2"/>
<dbReference type="GO" id="GO:0008714">
    <property type="term" value="F:AMP nucleosidase activity"/>
    <property type="evidence" value="ECO:0007669"/>
    <property type="project" value="UniProtKB-EC"/>
</dbReference>
<dbReference type="SUPFAM" id="SSF102405">
    <property type="entry name" value="MCP/YpsA-like"/>
    <property type="match status" value="1"/>
</dbReference>
<dbReference type="EC" id="3.2.2.n1" evidence="3"/>
<dbReference type="Pfam" id="PF03641">
    <property type="entry name" value="Lysine_decarbox"/>
    <property type="match status" value="1"/>
</dbReference>
<protein>
    <recommendedName>
        <fullName evidence="3">Cytokinin riboside 5'-monophosphate phosphoribohydrolase</fullName>
        <ecNumber evidence="3">3.2.2.n1</ecNumber>
    </recommendedName>
</protein>
<dbReference type="PATRIC" id="fig|1429438.4.peg.7196"/>
<evidence type="ECO:0000256" key="3">
    <source>
        <dbReference type="RuleBase" id="RU363015"/>
    </source>
</evidence>
<dbReference type="InterPro" id="IPR031100">
    <property type="entry name" value="LOG_fam"/>
</dbReference>